<organism evidence="6">
    <name type="scientific">Microviridae sp. ctMIi2</name>
    <dbReference type="NCBI Taxonomy" id="2824993"/>
    <lineage>
        <taxon>Viruses</taxon>
        <taxon>Monodnaviria</taxon>
        <taxon>Sangervirae</taxon>
        <taxon>Phixviricota</taxon>
        <taxon>Malgrandaviricetes</taxon>
        <taxon>Petitvirales</taxon>
        <taxon>Microviridae</taxon>
    </lineage>
</organism>
<accession>A0A8S5R2D8</accession>
<dbReference type="Pfam" id="PF02305">
    <property type="entry name" value="Phage_F"/>
    <property type="match status" value="1"/>
</dbReference>
<sequence length="529" mass="58102">MRLPSVSKKHHVSVNPRIEVQRSVFDLSHGHKTTFDAGKLIPVMCLDVIPGDTLSIDATMFARLATPIYPLMDNMKMDIHFFFVPDRILWTNFVKMMGEQTNPGDSIAYMTPIVTVNAGAGVGFTAGSLYDYLGIPTEVDDISVNNLPARAYNQIYNEWYRDQNIISSITIDLGDGPDTISNYVIRNRAKKQDYFTTCLATPQKGSAVSIPLGTTAPVLGIGTTTNANVGSTASVRESGGTTRTFNDSWIGNSGANSFYLEEAGTTNYPSIYANLAVASSATINELREAFATQQLLERDARGGTRYPEMILSQYGVNSPLGVIQNRPEYLGGGSADLIVTPIAQTAITAGSNALGDLAGMGTFTGRAGFTKSFTEFGWVMAIVSTRGDLTYTQGISRKFARRDRYDYYIPVFAHLGEQAVLKQEIYATETAATNIETFGYQERYAEYRMEHSKATGLFRPNHATTLAAWHLAQEFGSMPSLNQTFIEETPPMTRVIAVTTEPHFIFDSVFKVKAVRPMPLYSVPGLERL</sequence>
<keyword evidence="5" id="KW-0946">Virion</keyword>
<dbReference type="InterPro" id="IPR003514">
    <property type="entry name" value="Microviridae_protein_F"/>
</dbReference>
<dbReference type="GO" id="GO:0039615">
    <property type="term" value="C:T=1 icosahedral viral capsid"/>
    <property type="evidence" value="ECO:0007669"/>
    <property type="project" value="UniProtKB-KW"/>
</dbReference>
<dbReference type="GO" id="GO:0005198">
    <property type="term" value="F:structural molecule activity"/>
    <property type="evidence" value="ECO:0007669"/>
    <property type="project" value="InterPro"/>
</dbReference>
<evidence type="ECO:0000256" key="3">
    <source>
        <dbReference type="ARBA" id="ARBA00022431"/>
    </source>
</evidence>
<evidence type="ECO:0000256" key="2">
    <source>
        <dbReference type="ARBA" id="ARBA00009963"/>
    </source>
</evidence>
<dbReference type="InterPro" id="IPR037002">
    <property type="entry name" value="Microviridae_protein_F_sf"/>
</dbReference>
<keyword evidence="3" id="KW-1140">T=1 icosahedral capsid protein</keyword>
<name>A0A8S5R2D8_9VIRU</name>
<dbReference type="InterPro" id="IPR016184">
    <property type="entry name" value="Capsid/spike_ssDNA_virus"/>
</dbReference>
<dbReference type="SUPFAM" id="SSF88645">
    <property type="entry name" value="ssDNA viruses"/>
    <property type="match status" value="1"/>
</dbReference>
<comment type="similarity">
    <text evidence="2">Belongs to the microviridae F protein family.</text>
</comment>
<evidence type="ECO:0000313" key="6">
    <source>
        <dbReference type="EMBL" id="DAE25654.1"/>
    </source>
</evidence>
<reference evidence="6" key="1">
    <citation type="journal article" date="2021" name="Proc. Natl. Acad. Sci. U.S.A.">
        <title>A Catalog of Tens of Thousands of Viruses from Human Metagenomes Reveals Hidden Associations with Chronic Diseases.</title>
        <authorList>
            <person name="Tisza M.J."/>
            <person name="Buck C.B."/>
        </authorList>
    </citation>
    <scope>NUCLEOTIDE SEQUENCE</scope>
    <source>
        <strain evidence="6">CtMIi2</strain>
    </source>
</reference>
<proteinExistence type="inferred from homology"/>
<dbReference type="Gene3D" id="2.60.169.10">
    <property type="entry name" value="Microviridae F protein"/>
    <property type="match status" value="2"/>
</dbReference>
<evidence type="ECO:0000256" key="5">
    <source>
        <dbReference type="ARBA" id="ARBA00022844"/>
    </source>
</evidence>
<keyword evidence="4" id="KW-0167">Capsid protein</keyword>
<evidence type="ECO:0000256" key="4">
    <source>
        <dbReference type="ARBA" id="ARBA00022561"/>
    </source>
</evidence>
<dbReference type="EMBL" id="BK057819">
    <property type="protein sequence ID" value="DAE25654.1"/>
    <property type="molecule type" value="Genomic_DNA"/>
</dbReference>
<evidence type="ECO:0000256" key="1">
    <source>
        <dbReference type="ARBA" id="ARBA00004328"/>
    </source>
</evidence>
<protein>
    <submittedName>
        <fullName evidence="6">Capsid protein</fullName>
    </submittedName>
</protein>
<comment type="subcellular location">
    <subcellularLocation>
        <location evidence="1">Virion</location>
    </subcellularLocation>
</comment>